<feature type="compositionally biased region" description="Gly residues" evidence="1">
    <location>
        <begin position="1"/>
        <end position="11"/>
    </location>
</feature>
<evidence type="ECO:0000313" key="3">
    <source>
        <dbReference type="Proteomes" id="UP000266841"/>
    </source>
</evidence>
<dbReference type="AlphaFoldDB" id="K0SEA1"/>
<keyword evidence="3" id="KW-1185">Reference proteome</keyword>
<reference evidence="2 3" key="1">
    <citation type="journal article" date="2012" name="Genome Biol.">
        <title>Genome and low-iron response of an oceanic diatom adapted to chronic iron limitation.</title>
        <authorList>
            <person name="Lommer M."/>
            <person name="Specht M."/>
            <person name="Roy A.S."/>
            <person name="Kraemer L."/>
            <person name="Andreson R."/>
            <person name="Gutowska M.A."/>
            <person name="Wolf J."/>
            <person name="Bergner S.V."/>
            <person name="Schilhabel M.B."/>
            <person name="Klostermeier U.C."/>
            <person name="Beiko R.G."/>
            <person name="Rosenstiel P."/>
            <person name="Hippler M."/>
            <person name="Laroche J."/>
        </authorList>
    </citation>
    <scope>NUCLEOTIDE SEQUENCE [LARGE SCALE GENOMIC DNA]</scope>
    <source>
        <strain evidence="2 3">CCMP1005</strain>
    </source>
</reference>
<proteinExistence type="predicted"/>
<organism evidence="2 3">
    <name type="scientific">Thalassiosira oceanica</name>
    <name type="common">Marine diatom</name>
    <dbReference type="NCBI Taxonomy" id="159749"/>
    <lineage>
        <taxon>Eukaryota</taxon>
        <taxon>Sar</taxon>
        <taxon>Stramenopiles</taxon>
        <taxon>Ochrophyta</taxon>
        <taxon>Bacillariophyta</taxon>
        <taxon>Coscinodiscophyceae</taxon>
        <taxon>Thalassiosirophycidae</taxon>
        <taxon>Thalassiosirales</taxon>
        <taxon>Thalassiosiraceae</taxon>
        <taxon>Thalassiosira</taxon>
    </lineage>
</organism>
<dbReference type="Proteomes" id="UP000266841">
    <property type="component" value="Unassembled WGS sequence"/>
</dbReference>
<gene>
    <name evidence="2" type="ORF">THAOC_20548</name>
</gene>
<comment type="caution">
    <text evidence="2">The sequence shown here is derived from an EMBL/GenBank/DDBJ whole genome shotgun (WGS) entry which is preliminary data.</text>
</comment>
<feature type="non-terminal residue" evidence="2">
    <location>
        <position position="154"/>
    </location>
</feature>
<evidence type="ECO:0000256" key="1">
    <source>
        <dbReference type="SAM" id="MobiDB-lite"/>
    </source>
</evidence>
<feature type="compositionally biased region" description="Basic and acidic residues" evidence="1">
    <location>
        <begin position="28"/>
        <end position="41"/>
    </location>
</feature>
<sequence length="154" mass="16738">MHQHGGYGLTRGGSRPPTGLHRASFPEFRSDETTRRLRPPEAEIPLRPSIPASAVPQTSSLLLYWPRATVDGKTGLKANKNDVSLAHEFGFTLCTETVSWHQHDAYRMNERDTSKLGAPAGGGREEEDTPYDGAASTKTTADSVERPTELPPGA</sequence>
<feature type="region of interest" description="Disordered" evidence="1">
    <location>
        <begin position="1"/>
        <end position="52"/>
    </location>
</feature>
<name>K0SEA1_THAOC</name>
<dbReference type="EMBL" id="AGNL01023250">
    <property type="protein sequence ID" value="EJK59256.1"/>
    <property type="molecule type" value="Genomic_DNA"/>
</dbReference>
<feature type="region of interest" description="Disordered" evidence="1">
    <location>
        <begin position="109"/>
        <end position="154"/>
    </location>
</feature>
<evidence type="ECO:0000313" key="2">
    <source>
        <dbReference type="EMBL" id="EJK59256.1"/>
    </source>
</evidence>
<protein>
    <submittedName>
        <fullName evidence="2">Uncharacterized protein</fullName>
    </submittedName>
</protein>
<accession>K0SEA1</accession>